<accession>A0A803ND55</accession>
<evidence type="ECO:0000313" key="1">
    <source>
        <dbReference type="EnsemblPlants" id="AUR62044043-RA:cds"/>
    </source>
</evidence>
<protein>
    <submittedName>
        <fullName evidence="1">Uncharacterized protein</fullName>
    </submittedName>
</protein>
<reference evidence="1" key="1">
    <citation type="journal article" date="2017" name="Nature">
        <title>The genome of Chenopodium quinoa.</title>
        <authorList>
            <person name="Jarvis D.E."/>
            <person name="Ho Y.S."/>
            <person name="Lightfoot D.J."/>
            <person name="Schmoeckel S.M."/>
            <person name="Li B."/>
            <person name="Borm T.J.A."/>
            <person name="Ohyanagi H."/>
            <person name="Mineta K."/>
            <person name="Michell C.T."/>
            <person name="Saber N."/>
            <person name="Kharbatia N.M."/>
            <person name="Rupper R.R."/>
            <person name="Sharp A.R."/>
            <person name="Dally N."/>
            <person name="Boughton B.A."/>
            <person name="Woo Y.H."/>
            <person name="Gao G."/>
            <person name="Schijlen E.G.W.M."/>
            <person name="Guo X."/>
            <person name="Momin A.A."/>
            <person name="Negrao S."/>
            <person name="Al-Babili S."/>
            <person name="Gehring C."/>
            <person name="Roessner U."/>
            <person name="Jung C."/>
            <person name="Murphy K."/>
            <person name="Arold S.T."/>
            <person name="Gojobori T."/>
            <person name="van der Linden C.G."/>
            <person name="van Loo E.N."/>
            <person name="Jellen E.N."/>
            <person name="Maughan P.J."/>
            <person name="Tester M."/>
        </authorList>
    </citation>
    <scope>NUCLEOTIDE SEQUENCE [LARGE SCALE GENOMIC DNA]</scope>
    <source>
        <strain evidence="1">cv. PI 614886</strain>
    </source>
</reference>
<organism evidence="1 2">
    <name type="scientific">Chenopodium quinoa</name>
    <name type="common">Quinoa</name>
    <dbReference type="NCBI Taxonomy" id="63459"/>
    <lineage>
        <taxon>Eukaryota</taxon>
        <taxon>Viridiplantae</taxon>
        <taxon>Streptophyta</taxon>
        <taxon>Embryophyta</taxon>
        <taxon>Tracheophyta</taxon>
        <taxon>Spermatophyta</taxon>
        <taxon>Magnoliopsida</taxon>
        <taxon>eudicotyledons</taxon>
        <taxon>Gunneridae</taxon>
        <taxon>Pentapetalae</taxon>
        <taxon>Caryophyllales</taxon>
        <taxon>Chenopodiaceae</taxon>
        <taxon>Chenopodioideae</taxon>
        <taxon>Atripliceae</taxon>
        <taxon>Chenopodium</taxon>
    </lineage>
</organism>
<name>A0A803ND55_CHEQI</name>
<dbReference type="AlphaFoldDB" id="A0A803ND55"/>
<reference evidence="1" key="2">
    <citation type="submission" date="2021-03" db="UniProtKB">
        <authorList>
            <consortium name="EnsemblPlants"/>
        </authorList>
    </citation>
    <scope>IDENTIFICATION</scope>
</reference>
<dbReference type="EnsemblPlants" id="AUR62044043-RA">
    <property type="protein sequence ID" value="AUR62044043-RA:cds"/>
    <property type="gene ID" value="AUR62044043"/>
</dbReference>
<proteinExistence type="predicted"/>
<keyword evidence="2" id="KW-1185">Reference proteome</keyword>
<dbReference type="Proteomes" id="UP000596660">
    <property type="component" value="Unplaced"/>
</dbReference>
<sequence length="137" mass="15349">MIDKAKECMQMDSSNSALYQKLQDTFLGDGTCPDRCCRKRTKGIKRGCDDSRDGETCCNPYLLALQLEQFLSSNRYLHQSCGDASVGALGVFMSLVSLPGNQFWERLPLLLVARKRRYKVLEDSHGSYLESVPSSTP</sequence>
<dbReference type="Gramene" id="AUR62044043-RA">
    <property type="protein sequence ID" value="AUR62044043-RA:cds"/>
    <property type="gene ID" value="AUR62044043"/>
</dbReference>
<evidence type="ECO:0000313" key="2">
    <source>
        <dbReference type="Proteomes" id="UP000596660"/>
    </source>
</evidence>